<gene>
    <name evidence="1" type="ORF">ACFQ1S_31480</name>
</gene>
<dbReference type="Proteomes" id="UP001597045">
    <property type="component" value="Unassembled WGS sequence"/>
</dbReference>
<name>A0ABW3MI24_9PSEU</name>
<evidence type="ECO:0000313" key="1">
    <source>
        <dbReference type="EMBL" id="MFD1049732.1"/>
    </source>
</evidence>
<feature type="non-terminal residue" evidence="1">
    <location>
        <position position="1"/>
    </location>
</feature>
<dbReference type="Pfam" id="PF13602">
    <property type="entry name" value="ADH_zinc_N_2"/>
    <property type="match status" value="1"/>
</dbReference>
<reference evidence="2" key="1">
    <citation type="journal article" date="2019" name="Int. J. Syst. Evol. Microbiol.">
        <title>The Global Catalogue of Microorganisms (GCM) 10K type strain sequencing project: providing services to taxonomists for standard genome sequencing and annotation.</title>
        <authorList>
            <consortium name="The Broad Institute Genomics Platform"/>
            <consortium name="The Broad Institute Genome Sequencing Center for Infectious Disease"/>
            <person name="Wu L."/>
            <person name="Ma J."/>
        </authorList>
    </citation>
    <scope>NUCLEOTIDE SEQUENCE [LARGE SCALE GENOMIC DNA]</scope>
    <source>
        <strain evidence="2">JCM 31486</strain>
    </source>
</reference>
<protein>
    <submittedName>
        <fullName evidence="1">Zinc-binding dehydrogenase</fullName>
    </submittedName>
</protein>
<proteinExistence type="predicted"/>
<keyword evidence="2" id="KW-1185">Reference proteome</keyword>
<dbReference type="Gene3D" id="3.90.180.10">
    <property type="entry name" value="Medium-chain alcohol dehydrogenases, catalytic domain"/>
    <property type="match status" value="1"/>
</dbReference>
<organism evidence="1 2">
    <name type="scientific">Kibdelosporangium lantanae</name>
    <dbReference type="NCBI Taxonomy" id="1497396"/>
    <lineage>
        <taxon>Bacteria</taxon>
        <taxon>Bacillati</taxon>
        <taxon>Actinomycetota</taxon>
        <taxon>Actinomycetes</taxon>
        <taxon>Pseudonocardiales</taxon>
        <taxon>Pseudonocardiaceae</taxon>
        <taxon>Kibdelosporangium</taxon>
    </lineage>
</organism>
<evidence type="ECO:0000313" key="2">
    <source>
        <dbReference type="Proteomes" id="UP001597045"/>
    </source>
</evidence>
<sequence>RRGGTVCVSGSLSGWLVRDFEPIAMIPSGTRLTSFHSNDFTGATPVLQRVVDEVEAGVYQPNVDGVYALDDVVAAHRYMEGDNATGKVVLVP</sequence>
<dbReference type="EMBL" id="JBHTIS010002366">
    <property type="protein sequence ID" value="MFD1049732.1"/>
    <property type="molecule type" value="Genomic_DNA"/>
</dbReference>
<dbReference type="Gene3D" id="3.40.50.720">
    <property type="entry name" value="NAD(P)-binding Rossmann-like Domain"/>
    <property type="match status" value="1"/>
</dbReference>
<accession>A0ABW3MI24</accession>
<comment type="caution">
    <text evidence="1">The sequence shown here is derived from an EMBL/GenBank/DDBJ whole genome shotgun (WGS) entry which is preliminary data.</text>
</comment>